<reference evidence="1" key="1">
    <citation type="submission" date="2023-03" db="EMBL/GenBank/DDBJ databases">
        <authorList>
            <person name="Steffen K."/>
            <person name="Cardenas P."/>
        </authorList>
    </citation>
    <scope>NUCLEOTIDE SEQUENCE</scope>
</reference>
<comment type="caution">
    <text evidence="1">The sequence shown here is derived from an EMBL/GenBank/DDBJ whole genome shotgun (WGS) entry which is preliminary data.</text>
</comment>
<sequence>MATQQETIYDHLSTFSRRKISVRRSGIAQCRVFPETFPVRPAIPGNSTEKITRSVIRARRVIAYTEFWI</sequence>
<organism evidence="1 2">
    <name type="scientific">Geodia barretti</name>
    <name type="common">Barrett's horny sponge</name>
    <dbReference type="NCBI Taxonomy" id="519541"/>
    <lineage>
        <taxon>Eukaryota</taxon>
        <taxon>Metazoa</taxon>
        <taxon>Porifera</taxon>
        <taxon>Demospongiae</taxon>
        <taxon>Heteroscleromorpha</taxon>
        <taxon>Tetractinellida</taxon>
        <taxon>Astrophorina</taxon>
        <taxon>Geodiidae</taxon>
        <taxon>Geodia</taxon>
    </lineage>
</organism>
<name>A0AA35SFX2_GEOBA</name>
<protein>
    <submittedName>
        <fullName evidence="1">Uncharacterized protein</fullName>
    </submittedName>
</protein>
<accession>A0AA35SFX2</accession>
<dbReference type="EMBL" id="CASHTH010002335">
    <property type="protein sequence ID" value="CAI8028443.1"/>
    <property type="molecule type" value="Genomic_DNA"/>
</dbReference>
<gene>
    <name evidence="1" type="ORF">GBAR_LOCUS16221</name>
</gene>
<proteinExistence type="predicted"/>
<dbReference type="AlphaFoldDB" id="A0AA35SFX2"/>
<evidence type="ECO:0000313" key="1">
    <source>
        <dbReference type="EMBL" id="CAI8028443.1"/>
    </source>
</evidence>
<evidence type="ECO:0000313" key="2">
    <source>
        <dbReference type="Proteomes" id="UP001174909"/>
    </source>
</evidence>
<keyword evidence="2" id="KW-1185">Reference proteome</keyword>
<dbReference type="Proteomes" id="UP001174909">
    <property type="component" value="Unassembled WGS sequence"/>
</dbReference>